<keyword evidence="10" id="KW-0808">Transferase</keyword>
<dbReference type="Gene3D" id="1.10.287.130">
    <property type="match status" value="1"/>
</dbReference>
<dbReference type="Pfam" id="PF00072">
    <property type="entry name" value="Response_reg"/>
    <property type="match status" value="1"/>
</dbReference>
<feature type="domain" description="Response regulatory" evidence="6">
    <location>
        <begin position="521"/>
        <end position="637"/>
    </location>
</feature>
<evidence type="ECO:0000256" key="2">
    <source>
        <dbReference type="ARBA" id="ARBA00012438"/>
    </source>
</evidence>
<evidence type="ECO:0000313" key="9">
    <source>
        <dbReference type="EMBL" id="APF18190.1"/>
    </source>
</evidence>
<evidence type="ECO:0000313" key="11">
    <source>
        <dbReference type="Proteomes" id="UP000004671"/>
    </source>
</evidence>
<dbReference type="EMBL" id="CP018099">
    <property type="protein sequence ID" value="APF18190.1"/>
    <property type="molecule type" value="Genomic_DNA"/>
</dbReference>
<evidence type="ECO:0000256" key="4">
    <source>
        <dbReference type="PROSITE-ProRule" id="PRU00169"/>
    </source>
</evidence>
<dbReference type="PROSITE" id="PS50109">
    <property type="entry name" value="HIS_KIN"/>
    <property type="match status" value="1"/>
</dbReference>
<dbReference type="PaxDb" id="880073-Calab_2608"/>
<dbReference type="eggNOG" id="COG4191">
    <property type="taxonomic scope" value="Bacteria"/>
</dbReference>
<dbReference type="PROSITE" id="PS50112">
    <property type="entry name" value="PAS"/>
    <property type="match status" value="2"/>
</dbReference>
<dbReference type="PANTHER" id="PTHR43065:SF42">
    <property type="entry name" value="TWO-COMPONENT SENSOR PPRA"/>
    <property type="match status" value="1"/>
</dbReference>
<reference evidence="10 11" key="1">
    <citation type="submission" date="2011-09" db="EMBL/GenBank/DDBJ databases">
        <title>The permanent draft genome of Caldithrix abyssi DSM 13497.</title>
        <authorList>
            <consortium name="US DOE Joint Genome Institute (JGI-PGF)"/>
            <person name="Lucas S."/>
            <person name="Han J."/>
            <person name="Lapidus A."/>
            <person name="Bruce D."/>
            <person name="Goodwin L."/>
            <person name="Pitluck S."/>
            <person name="Peters L."/>
            <person name="Kyrpides N."/>
            <person name="Mavromatis K."/>
            <person name="Ivanova N."/>
            <person name="Mikhailova N."/>
            <person name="Chertkov O."/>
            <person name="Detter J.C."/>
            <person name="Tapia R."/>
            <person name="Han C."/>
            <person name="Land M."/>
            <person name="Hauser L."/>
            <person name="Markowitz V."/>
            <person name="Cheng J.-F."/>
            <person name="Hugenholtz P."/>
            <person name="Woyke T."/>
            <person name="Wu D."/>
            <person name="Spring S."/>
            <person name="Brambilla E."/>
            <person name="Klenk H.-P."/>
            <person name="Eisen J.A."/>
        </authorList>
    </citation>
    <scope>NUCLEOTIDE SEQUENCE [LARGE SCALE GENOMIC DNA]</scope>
    <source>
        <strain evidence="10 11">DSM 13497</strain>
    </source>
</reference>
<dbReference type="InterPro" id="IPR005467">
    <property type="entry name" value="His_kinase_dom"/>
</dbReference>
<dbReference type="GO" id="GO:0000155">
    <property type="term" value="F:phosphorelay sensor kinase activity"/>
    <property type="evidence" value="ECO:0007669"/>
    <property type="project" value="InterPro"/>
</dbReference>
<accession>H1XPA3</accession>
<dbReference type="Gene3D" id="3.30.565.10">
    <property type="entry name" value="Histidine kinase-like ATPase, C-terminal domain"/>
    <property type="match status" value="1"/>
</dbReference>
<dbReference type="PROSITE" id="PS50110">
    <property type="entry name" value="RESPONSE_REGULATORY"/>
    <property type="match status" value="1"/>
</dbReference>
<dbReference type="Gene3D" id="3.30.450.20">
    <property type="entry name" value="PAS domain"/>
    <property type="match status" value="2"/>
</dbReference>
<dbReference type="InParanoid" id="H1XPA3"/>
<dbReference type="InterPro" id="IPR001610">
    <property type="entry name" value="PAC"/>
</dbReference>
<dbReference type="Gene3D" id="3.40.50.2300">
    <property type="match status" value="1"/>
</dbReference>
<dbReference type="SMART" id="SM00388">
    <property type="entry name" value="HisKA"/>
    <property type="match status" value="1"/>
</dbReference>
<evidence type="ECO:0000256" key="3">
    <source>
        <dbReference type="ARBA" id="ARBA00022553"/>
    </source>
</evidence>
<dbReference type="RefSeq" id="WP_006929491.1">
    <property type="nucleotide sequence ID" value="NZ_CM001402.1"/>
</dbReference>
<dbReference type="SUPFAM" id="SSF55874">
    <property type="entry name" value="ATPase domain of HSP90 chaperone/DNA topoisomerase II/histidine kinase"/>
    <property type="match status" value="1"/>
</dbReference>
<evidence type="ECO:0000259" key="5">
    <source>
        <dbReference type="PROSITE" id="PS50109"/>
    </source>
</evidence>
<dbReference type="SMART" id="SM00387">
    <property type="entry name" value="HATPase_c"/>
    <property type="match status" value="1"/>
</dbReference>
<gene>
    <name evidence="9" type="ORF">Cabys_1441</name>
    <name evidence="10" type="ORF">Calab_2608</name>
</gene>
<evidence type="ECO:0000259" key="7">
    <source>
        <dbReference type="PROSITE" id="PS50112"/>
    </source>
</evidence>
<dbReference type="SMART" id="SM00091">
    <property type="entry name" value="PAS"/>
    <property type="match status" value="2"/>
</dbReference>
<keyword evidence="11" id="KW-1185">Reference proteome</keyword>
<dbReference type="InterPro" id="IPR001789">
    <property type="entry name" value="Sig_transdc_resp-reg_receiver"/>
</dbReference>
<dbReference type="Pfam" id="PF02518">
    <property type="entry name" value="HATPase_c"/>
    <property type="match status" value="1"/>
</dbReference>
<dbReference type="Pfam" id="PF13426">
    <property type="entry name" value="PAS_9"/>
    <property type="match status" value="2"/>
</dbReference>
<keyword evidence="10" id="KW-0418">Kinase</keyword>
<protein>
    <recommendedName>
        <fullName evidence="2">histidine kinase</fullName>
        <ecNumber evidence="2">2.7.13.3</ecNumber>
    </recommendedName>
</protein>
<dbReference type="AlphaFoldDB" id="H1XPA3"/>
<dbReference type="EC" id="2.7.13.3" evidence="2"/>
<dbReference type="InterPro" id="IPR003661">
    <property type="entry name" value="HisK_dim/P_dom"/>
</dbReference>
<name>H1XPA3_CALAY</name>
<dbReference type="Pfam" id="PF00512">
    <property type="entry name" value="HisKA"/>
    <property type="match status" value="1"/>
</dbReference>
<evidence type="ECO:0000259" key="6">
    <source>
        <dbReference type="PROSITE" id="PS50110"/>
    </source>
</evidence>
<reference evidence="9 12" key="2">
    <citation type="submission" date="2016-11" db="EMBL/GenBank/DDBJ databases">
        <title>Genomic analysis of Caldithrix abyssi and proposal of a novel bacterial phylum Caldithrichaeota.</title>
        <authorList>
            <person name="Kublanov I."/>
            <person name="Sigalova O."/>
            <person name="Gavrilov S."/>
            <person name="Lebedinsky A."/>
            <person name="Ivanova N."/>
            <person name="Daum C."/>
            <person name="Reddy T."/>
            <person name="Klenk H.P."/>
            <person name="Goker M."/>
            <person name="Reva O."/>
            <person name="Miroshnichenko M."/>
            <person name="Kyprides N."/>
            <person name="Woyke T."/>
            <person name="Gelfand M."/>
        </authorList>
    </citation>
    <scope>NUCLEOTIDE SEQUENCE [LARGE SCALE GENOMIC DNA]</scope>
    <source>
        <strain evidence="9 12">LF13</strain>
    </source>
</reference>
<evidence type="ECO:0000313" key="10">
    <source>
        <dbReference type="EMBL" id="EHO42218.1"/>
    </source>
</evidence>
<dbReference type="SMART" id="SM00448">
    <property type="entry name" value="REC"/>
    <property type="match status" value="1"/>
</dbReference>
<keyword evidence="3 4" id="KW-0597">Phosphoprotein</keyword>
<dbReference type="InterPro" id="IPR036097">
    <property type="entry name" value="HisK_dim/P_sf"/>
</dbReference>
<dbReference type="InterPro" id="IPR000700">
    <property type="entry name" value="PAS-assoc_C"/>
</dbReference>
<evidence type="ECO:0000259" key="8">
    <source>
        <dbReference type="PROSITE" id="PS50113"/>
    </source>
</evidence>
<dbReference type="CDD" id="cd00082">
    <property type="entry name" value="HisKA"/>
    <property type="match status" value="1"/>
</dbReference>
<dbReference type="HOGENOM" id="CLU_000445_114_51_0"/>
<feature type="modified residue" description="4-aspartylphosphate" evidence="4">
    <location>
        <position position="572"/>
    </location>
</feature>
<dbReference type="SUPFAM" id="SSF47384">
    <property type="entry name" value="Homodimeric domain of signal transducing histidine kinase"/>
    <property type="match status" value="1"/>
</dbReference>
<dbReference type="SUPFAM" id="SSF52172">
    <property type="entry name" value="CheY-like"/>
    <property type="match status" value="1"/>
</dbReference>
<feature type="domain" description="PAC" evidence="8">
    <location>
        <begin position="212"/>
        <end position="264"/>
    </location>
</feature>
<feature type="domain" description="Histidine kinase" evidence="5">
    <location>
        <begin position="277"/>
        <end position="500"/>
    </location>
</feature>
<dbReference type="PANTHER" id="PTHR43065">
    <property type="entry name" value="SENSOR HISTIDINE KINASE"/>
    <property type="match status" value="1"/>
</dbReference>
<dbReference type="InterPro" id="IPR003594">
    <property type="entry name" value="HATPase_dom"/>
</dbReference>
<dbReference type="InterPro" id="IPR036890">
    <property type="entry name" value="HATPase_C_sf"/>
</dbReference>
<dbReference type="InterPro" id="IPR004358">
    <property type="entry name" value="Sig_transdc_His_kin-like_C"/>
</dbReference>
<dbReference type="SMART" id="SM00086">
    <property type="entry name" value="PAC"/>
    <property type="match status" value="1"/>
</dbReference>
<dbReference type="NCBIfam" id="TIGR00229">
    <property type="entry name" value="sensory_box"/>
    <property type="match status" value="2"/>
</dbReference>
<sequence length="639" mass="72612">MDATVRKQSENNALSGYNYLIQFLEMAPEGALLIDLEALTILHVNQNFLNLSGYQKEDIEAKPFLNFFIISDLKEFLDRINSLNQEKADVSFDLVLKGVENRLAPVKLHLKKNELAEITEKSVAICFLKDVTELRRLEVERNMLSHALRQVNEGLGLFDLEGKIIFVNESFLDTFGYRRNEVIGRNIEFFFSPFIGYEFQLNILPASINGGWNGELRAKRKDGKEITVFLSTSTVKDDAGQPVVVVAVLSDITLRKQLEAQLRQSQKMEAIGQLAGGVAHDFNNLLTVIEGYIDLLKNKLDENASINSYINQMKKATERAVSLTRQLLTFSRRQVVQPKILDINKTIQELSKMLNRLIGEHIELITNLDPKIWRIKIDPSQIEQVILNLVVNARDAMPEGGELIIETEQIKLDRSYNRFHPDVRPGDYVVINVSDTGMGMSEEVQQRIFEPFFTTKEKGKGTGLGLATVYGIVKQHNGHISVYSEIGKGTTFKIYFPAIKARTSSEVEESERKHLKGRGEQILVVEDEYLVRELICDTLRNLGYNVLEAANGEQALRVYQENADTIELILTDLVMPVMNGRKLARILKRENPDLKILFMTGYDDNAISKQGMVTEDIDYISKPFSPNKLAKKLEEIFEY</sequence>
<dbReference type="STRING" id="880073.Cabys_1441"/>
<dbReference type="InterPro" id="IPR000014">
    <property type="entry name" value="PAS"/>
</dbReference>
<dbReference type="SUPFAM" id="SSF55785">
    <property type="entry name" value="PYP-like sensor domain (PAS domain)"/>
    <property type="match status" value="2"/>
</dbReference>
<organism evidence="10 11">
    <name type="scientific">Caldithrix abyssi DSM 13497</name>
    <dbReference type="NCBI Taxonomy" id="880073"/>
    <lineage>
        <taxon>Bacteria</taxon>
        <taxon>Pseudomonadati</taxon>
        <taxon>Calditrichota</taxon>
        <taxon>Calditrichia</taxon>
        <taxon>Calditrichales</taxon>
        <taxon>Calditrichaceae</taxon>
        <taxon>Caldithrix</taxon>
    </lineage>
</organism>
<dbReference type="OrthoDB" id="9788063at2"/>
<comment type="catalytic activity">
    <reaction evidence="1">
        <text>ATP + protein L-histidine = ADP + protein N-phospho-L-histidine.</text>
        <dbReference type="EC" id="2.7.13.3"/>
    </reaction>
</comment>
<dbReference type="CDD" id="cd00130">
    <property type="entry name" value="PAS"/>
    <property type="match status" value="2"/>
</dbReference>
<dbReference type="InterPro" id="IPR035965">
    <property type="entry name" value="PAS-like_dom_sf"/>
</dbReference>
<feature type="domain" description="PAS" evidence="7">
    <location>
        <begin position="16"/>
        <end position="87"/>
    </location>
</feature>
<dbReference type="KEGG" id="caby:Cabys_1441"/>
<dbReference type="InterPro" id="IPR011006">
    <property type="entry name" value="CheY-like_superfamily"/>
</dbReference>
<dbReference type="Proteomes" id="UP000004671">
    <property type="component" value="Chromosome"/>
</dbReference>
<evidence type="ECO:0000256" key="1">
    <source>
        <dbReference type="ARBA" id="ARBA00000085"/>
    </source>
</evidence>
<dbReference type="EMBL" id="CM001402">
    <property type="protein sequence ID" value="EHO42218.1"/>
    <property type="molecule type" value="Genomic_DNA"/>
</dbReference>
<dbReference type="Proteomes" id="UP000183868">
    <property type="component" value="Chromosome"/>
</dbReference>
<dbReference type="PROSITE" id="PS50113">
    <property type="entry name" value="PAC"/>
    <property type="match status" value="1"/>
</dbReference>
<proteinExistence type="predicted"/>
<dbReference type="PRINTS" id="PR00344">
    <property type="entry name" value="BCTRLSENSOR"/>
</dbReference>
<feature type="domain" description="PAS" evidence="7">
    <location>
        <begin position="140"/>
        <end position="193"/>
    </location>
</feature>
<evidence type="ECO:0000313" key="12">
    <source>
        <dbReference type="Proteomes" id="UP000183868"/>
    </source>
</evidence>